<evidence type="ECO:0000313" key="1">
    <source>
        <dbReference type="EMBL" id="KAI0036513.1"/>
    </source>
</evidence>
<organism evidence="1 2">
    <name type="scientific">Vararia minispora EC-137</name>
    <dbReference type="NCBI Taxonomy" id="1314806"/>
    <lineage>
        <taxon>Eukaryota</taxon>
        <taxon>Fungi</taxon>
        <taxon>Dikarya</taxon>
        <taxon>Basidiomycota</taxon>
        <taxon>Agaricomycotina</taxon>
        <taxon>Agaricomycetes</taxon>
        <taxon>Russulales</taxon>
        <taxon>Lachnocladiaceae</taxon>
        <taxon>Vararia</taxon>
    </lineage>
</organism>
<name>A0ACB8QXS1_9AGAM</name>
<proteinExistence type="predicted"/>
<dbReference type="EMBL" id="MU273470">
    <property type="protein sequence ID" value="KAI0036513.1"/>
    <property type="molecule type" value="Genomic_DNA"/>
</dbReference>
<gene>
    <name evidence="1" type="ORF">K488DRAFT_40942</name>
</gene>
<dbReference type="Proteomes" id="UP000814128">
    <property type="component" value="Unassembled WGS sequence"/>
</dbReference>
<reference evidence="1" key="2">
    <citation type="journal article" date="2022" name="New Phytol.">
        <title>Evolutionary transition to the ectomycorrhizal habit in the genomes of a hyperdiverse lineage of mushroom-forming fungi.</title>
        <authorList>
            <person name="Looney B."/>
            <person name="Miyauchi S."/>
            <person name="Morin E."/>
            <person name="Drula E."/>
            <person name="Courty P.E."/>
            <person name="Kohler A."/>
            <person name="Kuo A."/>
            <person name="LaButti K."/>
            <person name="Pangilinan J."/>
            <person name="Lipzen A."/>
            <person name="Riley R."/>
            <person name="Andreopoulos W."/>
            <person name="He G."/>
            <person name="Johnson J."/>
            <person name="Nolan M."/>
            <person name="Tritt A."/>
            <person name="Barry K.W."/>
            <person name="Grigoriev I.V."/>
            <person name="Nagy L.G."/>
            <person name="Hibbett D."/>
            <person name="Henrissat B."/>
            <person name="Matheny P.B."/>
            <person name="Labbe J."/>
            <person name="Martin F.M."/>
        </authorList>
    </citation>
    <scope>NUCLEOTIDE SEQUENCE</scope>
    <source>
        <strain evidence="1">EC-137</strain>
    </source>
</reference>
<sequence>MCPASFLAFVHSASRLLSHGPILIGTILNTVLYGISIAQTSSDRCPLSTYHRDKLWMKLIVLLVFVADTMNAVFDVEYTYNSLINHYNDPAAIQKANWALVDHRSPQSIVGTIVQLFFSWRVKVLTGSNIAVACLVVGSIISCLGGIATSIAIGIVPMWQEFQRFEIPVIIWLTISALVDSTITIIMVWHLRRHKRGFKVSDDILDKLIRLTVQTGMITSLWAIVDLVVFLAIPTGLHLIFNFPLGKLYSNSLLSSLNSRAGWKYNSNSEDISSMGGQLSRRPDMVTFGSVPIRPEVYIDVESHEMAHVDDKTDGKTLRSNGSSPDTTPRDAVASDKPRPSSVVMKSMPAAVTRS</sequence>
<evidence type="ECO:0000313" key="2">
    <source>
        <dbReference type="Proteomes" id="UP000814128"/>
    </source>
</evidence>
<keyword evidence="2" id="KW-1185">Reference proteome</keyword>
<reference evidence="1" key="1">
    <citation type="submission" date="2021-02" db="EMBL/GenBank/DDBJ databases">
        <authorList>
            <consortium name="DOE Joint Genome Institute"/>
            <person name="Ahrendt S."/>
            <person name="Looney B.P."/>
            <person name="Miyauchi S."/>
            <person name="Morin E."/>
            <person name="Drula E."/>
            <person name="Courty P.E."/>
            <person name="Chicoki N."/>
            <person name="Fauchery L."/>
            <person name="Kohler A."/>
            <person name="Kuo A."/>
            <person name="Labutti K."/>
            <person name="Pangilinan J."/>
            <person name="Lipzen A."/>
            <person name="Riley R."/>
            <person name="Andreopoulos W."/>
            <person name="He G."/>
            <person name="Johnson J."/>
            <person name="Barry K.W."/>
            <person name="Grigoriev I.V."/>
            <person name="Nagy L."/>
            <person name="Hibbett D."/>
            <person name="Henrissat B."/>
            <person name="Matheny P.B."/>
            <person name="Labbe J."/>
            <person name="Martin F."/>
        </authorList>
    </citation>
    <scope>NUCLEOTIDE SEQUENCE</scope>
    <source>
        <strain evidence="1">EC-137</strain>
    </source>
</reference>
<protein>
    <submittedName>
        <fullName evidence="1">Uncharacterized protein</fullName>
    </submittedName>
</protein>
<comment type="caution">
    <text evidence="1">The sequence shown here is derived from an EMBL/GenBank/DDBJ whole genome shotgun (WGS) entry which is preliminary data.</text>
</comment>
<accession>A0ACB8QXS1</accession>